<dbReference type="Gene3D" id="1.20.1280.50">
    <property type="match status" value="1"/>
</dbReference>
<dbReference type="EMBL" id="MU853638">
    <property type="protein sequence ID" value="KAK4140175.1"/>
    <property type="molecule type" value="Genomic_DNA"/>
</dbReference>
<dbReference type="PROSITE" id="PS50181">
    <property type="entry name" value="FBOX"/>
    <property type="match status" value="1"/>
</dbReference>
<dbReference type="InterPro" id="IPR001810">
    <property type="entry name" value="F-box_dom"/>
</dbReference>
<dbReference type="AlphaFoldDB" id="A0AAN6UX80"/>
<comment type="caution">
    <text evidence="2">The sequence shown here is derived from an EMBL/GenBank/DDBJ whole genome shotgun (WGS) entry which is preliminary data.</text>
</comment>
<evidence type="ECO:0000313" key="3">
    <source>
        <dbReference type="Proteomes" id="UP001302676"/>
    </source>
</evidence>
<dbReference type="Proteomes" id="UP001302676">
    <property type="component" value="Unassembled WGS sequence"/>
</dbReference>
<dbReference type="SUPFAM" id="SSF81383">
    <property type="entry name" value="F-box domain"/>
    <property type="match status" value="1"/>
</dbReference>
<name>A0AAN6UX80_9PEZI</name>
<dbReference type="InterPro" id="IPR036047">
    <property type="entry name" value="F-box-like_dom_sf"/>
</dbReference>
<dbReference type="RefSeq" id="XP_062633546.1">
    <property type="nucleotide sequence ID" value="XM_062782048.1"/>
</dbReference>
<sequence length="492" mass="55303">MGSSGFTPIQNLPPELLLHIFSFLDKPPPSSTRLNNQPSRTMFKNREIYRDYPLKQISLVCRHWREAITPSLFRHILWTANSFLELTIAPYSQPPNNPFLVLPLLNFLHTNRLSRYVQTLTVIFPPEPAPGRPQCRKPNNVIRVHRCRRHADGRKIRWPERSRAHDIDHNWLWDFMFRRMGMNLTRLTFVASAQTLGLLLGVSVYVKDAYLVAPGEALHVFSLSRPKPLQKAPTDVDGDADMDVDADADDENADNANNNAIVPATINYQCDQCGHQATHAHTTLLHIQPWTTLLLNENRPLAAGVAHRQGRYLYPSIMPALILGLCPAPPPEPQTLIPGGPTLGPGTWPATLDTLHYTVLYPLLAVFQGMLARFPARPFRNLVLRMAPTEHVNVPRWHGWYDGWFMRHIEEFMVRVAQEGDAAAAAAAGAPPVLGFGGVPVTPVQWDVRRVRLEGMTRLWGYDGVPANAMGFGQRPPLQGWTPSGVGEYTRT</sequence>
<keyword evidence="3" id="KW-1185">Reference proteome</keyword>
<evidence type="ECO:0000259" key="1">
    <source>
        <dbReference type="PROSITE" id="PS50181"/>
    </source>
</evidence>
<dbReference type="CDD" id="cd09917">
    <property type="entry name" value="F-box_SF"/>
    <property type="match status" value="1"/>
</dbReference>
<proteinExistence type="predicted"/>
<protein>
    <recommendedName>
        <fullName evidence="1">F-box domain-containing protein</fullName>
    </recommendedName>
</protein>
<dbReference type="GeneID" id="87818661"/>
<accession>A0AAN6UX80</accession>
<organism evidence="2 3">
    <name type="scientific">Dichotomopilus funicola</name>
    <dbReference type="NCBI Taxonomy" id="1934379"/>
    <lineage>
        <taxon>Eukaryota</taxon>
        <taxon>Fungi</taxon>
        <taxon>Dikarya</taxon>
        <taxon>Ascomycota</taxon>
        <taxon>Pezizomycotina</taxon>
        <taxon>Sordariomycetes</taxon>
        <taxon>Sordariomycetidae</taxon>
        <taxon>Sordariales</taxon>
        <taxon>Chaetomiaceae</taxon>
        <taxon>Dichotomopilus</taxon>
    </lineage>
</organism>
<reference evidence="2" key="1">
    <citation type="journal article" date="2023" name="Mol. Phylogenet. Evol.">
        <title>Genome-scale phylogeny and comparative genomics of the fungal order Sordariales.</title>
        <authorList>
            <person name="Hensen N."/>
            <person name="Bonometti L."/>
            <person name="Westerberg I."/>
            <person name="Brannstrom I.O."/>
            <person name="Guillou S."/>
            <person name="Cros-Aarteil S."/>
            <person name="Calhoun S."/>
            <person name="Haridas S."/>
            <person name="Kuo A."/>
            <person name="Mondo S."/>
            <person name="Pangilinan J."/>
            <person name="Riley R."/>
            <person name="LaButti K."/>
            <person name="Andreopoulos B."/>
            <person name="Lipzen A."/>
            <person name="Chen C."/>
            <person name="Yan M."/>
            <person name="Daum C."/>
            <person name="Ng V."/>
            <person name="Clum A."/>
            <person name="Steindorff A."/>
            <person name="Ohm R.A."/>
            <person name="Martin F."/>
            <person name="Silar P."/>
            <person name="Natvig D.O."/>
            <person name="Lalanne C."/>
            <person name="Gautier V."/>
            <person name="Ament-Velasquez S.L."/>
            <person name="Kruys A."/>
            <person name="Hutchinson M.I."/>
            <person name="Powell A.J."/>
            <person name="Barry K."/>
            <person name="Miller A.N."/>
            <person name="Grigoriev I.V."/>
            <person name="Debuchy R."/>
            <person name="Gladieux P."/>
            <person name="Hiltunen Thoren M."/>
            <person name="Johannesson H."/>
        </authorList>
    </citation>
    <scope>NUCLEOTIDE SEQUENCE</scope>
    <source>
        <strain evidence="2">CBS 141.50</strain>
    </source>
</reference>
<feature type="domain" description="F-box" evidence="1">
    <location>
        <begin position="6"/>
        <end position="52"/>
    </location>
</feature>
<gene>
    <name evidence="2" type="ORF">C8A04DRAFT_32302</name>
</gene>
<evidence type="ECO:0000313" key="2">
    <source>
        <dbReference type="EMBL" id="KAK4140175.1"/>
    </source>
</evidence>
<reference evidence="2" key="2">
    <citation type="submission" date="2023-05" db="EMBL/GenBank/DDBJ databases">
        <authorList>
            <consortium name="Lawrence Berkeley National Laboratory"/>
            <person name="Steindorff A."/>
            <person name="Hensen N."/>
            <person name="Bonometti L."/>
            <person name="Westerberg I."/>
            <person name="Brannstrom I.O."/>
            <person name="Guillou S."/>
            <person name="Cros-Aarteil S."/>
            <person name="Calhoun S."/>
            <person name="Haridas S."/>
            <person name="Kuo A."/>
            <person name="Mondo S."/>
            <person name="Pangilinan J."/>
            <person name="Riley R."/>
            <person name="Labutti K."/>
            <person name="Andreopoulos B."/>
            <person name="Lipzen A."/>
            <person name="Chen C."/>
            <person name="Yanf M."/>
            <person name="Daum C."/>
            <person name="Ng V."/>
            <person name="Clum A."/>
            <person name="Ohm R."/>
            <person name="Martin F."/>
            <person name="Silar P."/>
            <person name="Natvig D."/>
            <person name="Lalanne C."/>
            <person name="Gautier V."/>
            <person name="Ament-Velasquez S.L."/>
            <person name="Kruys A."/>
            <person name="Hutchinson M.I."/>
            <person name="Powell A.J."/>
            <person name="Barry K."/>
            <person name="Miller A.N."/>
            <person name="Grigoriev I.V."/>
            <person name="Debuchy R."/>
            <person name="Gladieux P."/>
            <person name="Thoren M.H."/>
            <person name="Johannesson H."/>
        </authorList>
    </citation>
    <scope>NUCLEOTIDE SEQUENCE</scope>
    <source>
        <strain evidence="2">CBS 141.50</strain>
    </source>
</reference>
<dbReference type="Pfam" id="PF12937">
    <property type="entry name" value="F-box-like"/>
    <property type="match status" value="1"/>
</dbReference>